<name>A0A1H8P449_9RHOB</name>
<keyword evidence="1" id="KW-0732">Signal</keyword>
<dbReference type="Proteomes" id="UP000198893">
    <property type="component" value="Unassembled WGS sequence"/>
</dbReference>
<proteinExistence type="predicted"/>
<evidence type="ECO:0000256" key="1">
    <source>
        <dbReference type="SAM" id="SignalP"/>
    </source>
</evidence>
<feature type="chain" id="PRO_5011726354" evidence="1">
    <location>
        <begin position="23"/>
        <end position="147"/>
    </location>
</feature>
<evidence type="ECO:0000313" key="3">
    <source>
        <dbReference type="Proteomes" id="UP000198893"/>
    </source>
</evidence>
<feature type="signal peptide" evidence="1">
    <location>
        <begin position="1"/>
        <end position="22"/>
    </location>
</feature>
<protein>
    <submittedName>
        <fullName evidence="2">Uncharacterized protein</fullName>
    </submittedName>
</protein>
<dbReference type="OrthoDB" id="5784254at2"/>
<dbReference type="EMBL" id="FODS01000004">
    <property type="protein sequence ID" value="SEO36635.1"/>
    <property type="molecule type" value="Genomic_DNA"/>
</dbReference>
<dbReference type="SUPFAM" id="SSF103247">
    <property type="entry name" value="TT1751-like"/>
    <property type="match status" value="1"/>
</dbReference>
<dbReference type="AlphaFoldDB" id="A0A1H8P449"/>
<dbReference type="InterPro" id="IPR035923">
    <property type="entry name" value="TT1751-like_sf"/>
</dbReference>
<gene>
    <name evidence="2" type="ORF">SAMN04490248_104131</name>
</gene>
<dbReference type="RefSeq" id="WP_093116191.1">
    <property type="nucleotide sequence ID" value="NZ_FODS01000004.1"/>
</dbReference>
<accession>A0A1H8P449</accession>
<sequence>MKRARLLTGLATSIGLVAGAAAADEMFITHDLDMDRAEAVATIRDRVEAKEDWLFLGEFGLAGGAVTALKVCYLPLGGDIVAAGLHVMAMMPCGNMAFYETEDGSTEMSMLDLRFMTELSDAPSLEKAVETGKPAFDALLADTLDVR</sequence>
<evidence type="ECO:0000313" key="2">
    <source>
        <dbReference type="EMBL" id="SEO36635.1"/>
    </source>
</evidence>
<organism evidence="2 3">
    <name type="scientific">Salinihabitans flavidus</name>
    <dbReference type="NCBI Taxonomy" id="569882"/>
    <lineage>
        <taxon>Bacteria</taxon>
        <taxon>Pseudomonadati</taxon>
        <taxon>Pseudomonadota</taxon>
        <taxon>Alphaproteobacteria</taxon>
        <taxon>Rhodobacterales</taxon>
        <taxon>Roseobacteraceae</taxon>
        <taxon>Salinihabitans</taxon>
    </lineage>
</organism>
<dbReference type="Gene3D" id="3.30.310.70">
    <property type="entry name" value="TT1751-like domain"/>
    <property type="match status" value="1"/>
</dbReference>
<keyword evidence="3" id="KW-1185">Reference proteome</keyword>
<reference evidence="2 3" key="1">
    <citation type="submission" date="2016-10" db="EMBL/GenBank/DDBJ databases">
        <authorList>
            <person name="de Groot N.N."/>
        </authorList>
    </citation>
    <scope>NUCLEOTIDE SEQUENCE [LARGE SCALE GENOMIC DNA]</scope>
    <source>
        <strain evidence="2 3">DSM 27842</strain>
    </source>
</reference>